<evidence type="ECO:0000313" key="3">
    <source>
        <dbReference type="Proteomes" id="UP001174908"/>
    </source>
</evidence>
<keyword evidence="3" id="KW-1185">Reference proteome</keyword>
<name>A0ABT7NFI4_9BURK</name>
<dbReference type="EMBL" id="JASZYV010000004">
    <property type="protein sequence ID" value="MDM0046709.1"/>
    <property type="molecule type" value="Genomic_DNA"/>
</dbReference>
<protein>
    <submittedName>
        <fullName evidence="2">Hemagglutinin</fullName>
    </submittedName>
</protein>
<comment type="caution">
    <text evidence="2">The sequence shown here is derived from an EMBL/GenBank/DDBJ whole genome shotgun (WGS) entry which is preliminary data.</text>
</comment>
<evidence type="ECO:0000256" key="1">
    <source>
        <dbReference type="SAM" id="MobiDB-lite"/>
    </source>
</evidence>
<organism evidence="2 3">
    <name type="scientific">Variovorax dokdonensis</name>
    <dbReference type="NCBI Taxonomy" id="344883"/>
    <lineage>
        <taxon>Bacteria</taxon>
        <taxon>Pseudomonadati</taxon>
        <taxon>Pseudomonadota</taxon>
        <taxon>Betaproteobacteria</taxon>
        <taxon>Burkholderiales</taxon>
        <taxon>Comamonadaceae</taxon>
        <taxon>Variovorax</taxon>
    </lineage>
</organism>
<sequence>MPPPSDFSFAPQPARAERQRQEGRARHRLVVSAIMAALLTACGGGGGGGGTGGSVGGADAAGPSTASQGVTTLSAACSACGAVDDRTYAGAGTGVWQVSNTSGAAADFPVAIDGLQGQSVTLVFTNETESAVAMPSLQVLADTTSVLPSATLLAKTSLPQATNTASGVLHDQMDARDRSAIDAFNRSGFEQHLNTAPAPARHTQLSALKAVVTYGVGQQRTVYLSDQSQRTVQLARQRLAGDGTTINVWVETSELRADRVSDALVSRIDNAFGGAGGVYDMLLKVGGPLWGPHSQASLIDGSGQPIDLFFVNFDHNAQPYGLGGYFWALNNFRKGSSGLLAQSNESIGMFMDTETMYLDGEQGLKQVVTALAHEGTHMQNFYRRGVLLGAQYTFDTWLEEMTAMMMEDWASYALDPSHNAIRDVRFPYYLSWRNTGSYNCSLIDWTPMGADCESYAVNGSFGGYLNRQFGLGFYESLLRNTGETDSVAMLDKAIRAQRADSGLGKELRQFASASAGLVPLSSGVAPYSMPARSDDGLHLVAVDPHAIGESMRRLPQSVPAELKGLASLPVSRSRRVGTYAETVRVPPGTTLTVVVN</sequence>
<accession>A0ABT7NFI4</accession>
<feature type="region of interest" description="Disordered" evidence="1">
    <location>
        <begin position="1"/>
        <end position="25"/>
    </location>
</feature>
<dbReference type="InterPro" id="IPR019501">
    <property type="entry name" value="Peptidase_M30_hyicolysin"/>
</dbReference>
<feature type="compositionally biased region" description="Basic and acidic residues" evidence="1">
    <location>
        <begin position="15"/>
        <end position="24"/>
    </location>
</feature>
<dbReference type="RefSeq" id="WP_286661823.1">
    <property type="nucleotide sequence ID" value="NZ_JASZYV010000004.1"/>
</dbReference>
<dbReference type="Pfam" id="PF10460">
    <property type="entry name" value="Peptidase_M30"/>
    <property type="match status" value="1"/>
</dbReference>
<gene>
    <name evidence="2" type="ORF">QTH91_19620</name>
</gene>
<dbReference type="Proteomes" id="UP001174908">
    <property type="component" value="Unassembled WGS sequence"/>
</dbReference>
<evidence type="ECO:0000313" key="2">
    <source>
        <dbReference type="EMBL" id="MDM0046709.1"/>
    </source>
</evidence>
<proteinExistence type="predicted"/>
<reference evidence="2" key="1">
    <citation type="submission" date="2023-06" db="EMBL/GenBank/DDBJ databases">
        <authorList>
            <person name="Jiang Y."/>
            <person name="Liu Q."/>
        </authorList>
    </citation>
    <scope>NUCLEOTIDE SEQUENCE</scope>
    <source>
        <strain evidence="2">CGMCC 1.12089</strain>
    </source>
</reference>